<reference evidence="8" key="1">
    <citation type="submission" date="2006-10" db="EMBL/GenBank/DDBJ databases">
        <title>Complete sequence of Solibacter usitatus Ellin6076.</title>
        <authorList>
            <consortium name="US DOE Joint Genome Institute"/>
            <person name="Copeland A."/>
            <person name="Lucas S."/>
            <person name="Lapidus A."/>
            <person name="Barry K."/>
            <person name="Detter J.C."/>
            <person name="Glavina del Rio T."/>
            <person name="Hammon N."/>
            <person name="Israni S."/>
            <person name="Dalin E."/>
            <person name="Tice H."/>
            <person name="Pitluck S."/>
            <person name="Thompson L.S."/>
            <person name="Brettin T."/>
            <person name="Bruce D."/>
            <person name="Han C."/>
            <person name="Tapia R."/>
            <person name="Gilna P."/>
            <person name="Schmutz J."/>
            <person name="Larimer F."/>
            <person name="Land M."/>
            <person name="Hauser L."/>
            <person name="Kyrpides N."/>
            <person name="Mikhailova N."/>
            <person name="Janssen P.H."/>
            <person name="Kuske C.R."/>
            <person name="Richardson P."/>
        </authorList>
    </citation>
    <scope>NUCLEOTIDE SEQUENCE</scope>
    <source>
        <strain evidence="8">Ellin6076</strain>
    </source>
</reference>
<comment type="activity regulation">
    <text evidence="6">Uridylyltransferase (UTase) activity is inhibited by glutamine, while glutamine activates uridylyl-removing (UR) activity.</text>
</comment>
<dbReference type="CDD" id="cd04900">
    <property type="entry name" value="ACT_UUR-like_1"/>
    <property type="match status" value="1"/>
</dbReference>
<dbReference type="HOGENOM" id="CLU_012833_1_0_0"/>
<comment type="catalytic activity">
    <reaction evidence="6">
        <text>[protein-PII]-L-tyrosine + UTP = [protein-PII]-uridylyl-L-tyrosine + diphosphate</text>
        <dbReference type="Rhea" id="RHEA:13673"/>
        <dbReference type="Rhea" id="RHEA-COMP:12147"/>
        <dbReference type="Rhea" id="RHEA-COMP:12148"/>
        <dbReference type="ChEBI" id="CHEBI:33019"/>
        <dbReference type="ChEBI" id="CHEBI:46398"/>
        <dbReference type="ChEBI" id="CHEBI:46858"/>
        <dbReference type="ChEBI" id="CHEBI:90602"/>
        <dbReference type="EC" id="2.7.7.59"/>
    </reaction>
</comment>
<evidence type="ECO:0000256" key="4">
    <source>
        <dbReference type="ARBA" id="ARBA00022842"/>
    </source>
</evidence>
<sequence>MITANRPSDGNPSRIREEFVATGDAMAALAERTAQVDRLVLEAASTLLLPAVKCDIAVLAVGGYGRRQLFPYSDIDVLLLFPSDKQAMESKAAISAFLQHLWDAGLRMSHSVRTPAECCEVHDGNTELNVSLLDQRYLTGDRVLYAGLADRLPRFVQANRDALVRNLARLTRDRHAKYGDTFYHLEPNVKDTPGGLRDYQLVCWLDQIREGAADPAPELRDAFRFLARLRCYLHCISNRDNNQLSFDAQDSLAEHWHLEDTAQWMREYYRHSRAIYRAAIRALETGEAVSSSLFTQFRDFRSRASTAEFSVHRERVHFKTPQRLEVDPELVLRLFEFVGRHGVRLSGEAEQRIDARLPRLRDHFAAPQDLWPAIQQIFSTPRAPLAARAMHENGVLTAIFPEFEQVECLVVRDFYHRYTVDEHTLVTLQELWELRSAEEAPLRSFRDLLAEIKEPGLLAFALLFHDSGKGTPGEGHVTASARLASGAMSRIHMPAQDREMVLFLINKHLELSAAMHSRDMADPQTIRDVAHQMATVERLKTLTLLTYADISAVYPGCMTPWRAEQLWQLYLKVYNELTRELQTERIDESVPSGSPERAAFLQGFPMRYLRTHSDSEIGEHIALEAKSRARGIAVDIRRLDSAWQLTLIAQDRPGLFASVAGTLSCFGMNILKVEAFSNRRSLVLDTFTFADAGRTLDLNPTEVDRLRATVEKVLTGKADVRELLRNRPKPVLPSRKARIPARVNFDSEASGSATLIEIVAEDRPGLLYDVATAITATGGNIEVVLIDTQAHKAIDVFYVTADGVKLTPEKQEIMGEALRQACQPAS</sequence>
<keyword evidence="1 6" id="KW-0808">Transferase</keyword>
<evidence type="ECO:0000313" key="8">
    <source>
        <dbReference type="EMBL" id="ABJ88099.1"/>
    </source>
</evidence>
<proteinExistence type="inferred from homology"/>
<dbReference type="SUPFAM" id="SSF55021">
    <property type="entry name" value="ACT-like"/>
    <property type="match status" value="2"/>
</dbReference>
<feature type="domain" description="ACT" evidence="7">
    <location>
        <begin position="644"/>
        <end position="728"/>
    </location>
</feature>
<dbReference type="GO" id="GO:0008773">
    <property type="term" value="F:[protein-PII] uridylyltransferase activity"/>
    <property type="evidence" value="ECO:0007669"/>
    <property type="project" value="UniProtKB-UniRule"/>
</dbReference>
<dbReference type="SUPFAM" id="SSF81593">
    <property type="entry name" value="Nucleotidyltransferase substrate binding subunit/domain"/>
    <property type="match status" value="1"/>
</dbReference>
<comment type="caution">
    <text evidence="6">Lacks conserved residue(s) required for the propagation of feature annotation.</text>
</comment>
<accession>Q01QH1</accession>
<gene>
    <name evidence="6" type="primary">glnD</name>
    <name evidence="8" type="ordered locus">Acid_7188</name>
</gene>
<dbReference type="PROSITE" id="PS51671">
    <property type="entry name" value="ACT"/>
    <property type="match status" value="2"/>
</dbReference>
<dbReference type="Gene3D" id="3.30.460.10">
    <property type="entry name" value="Beta Polymerase, domain 2"/>
    <property type="match status" value="1"/>
</dbReference>
<dbReference type="FunCoup" id="Q01QH1">
    <property type="interactions" value="282"/>
</dbReference>
<evidence type="ECO:0000256" key="3">
    <source>
        <dbReference type="ARBA" id="ARBA00022801"/>
    </source>
</evidence>
<comment type="function">
    <text evidence="6">Modifies, by uridylylation and deuridylylation, the PII regulatory proteins (GlnB and homologs), in response to the nitrogen status of the cell that GlnD senses through the glutamine level. Under low glutamine levels, catalyzes the conversion of the PII proteins and UTP to PII-UMP and PPi, while under higher glutamine levels, GlnD hydrolyzes PII-UMP to PII and UMP (deuridylylation). Thus, controls uridylylation state and activity of the PII proteins, and plays an important role in the regulation of nitrogen metabolism.</text>
</comment>
<dbReference type="InParanoid" id="Q01QH1"/>
<dbReference type="EC" id="3.1.4.-" evidence="6"/>
<dbReference type="STRING" id="234267.Acid_7188"/>
<dbReference type="Gene3D" id="1.10.3090.10">
    <property type="entry name" value="cca-adding enzyme, domain 2"/>
    <property type="match status" value="1"/>
</dbReference>
<dbReference type="PANTHER" id="PTHR47320">
    <property type="entry name" value="BIFUNCTIONAL URIDYLYLTRANSFERASE/URIDYLYL-REMOVING ENZYME"/>
    <property type="match status" value="1"/>
</dbReference>
<organism evidence="8">
    <name type="scientific">Solibacter usitatus (strain Ellin6076)</name>
    <dbReference type="NCBI Taxonomy" id="234267"/>
    <lineage>
        <taxon>Bacteria</taxon>
        <taxon>Pseudomonadati</taxon>
        <taxon>Acidobacteriota</taxon>
        <taxon>Terriglobia</taxon>
        <taxon>Bryobacterales</taxon>
        <taxon>Solibacteraceae</taxon>
        <taxon>Candidatus Solibacter</taxon>
    </lineage>
</organism>
<dbReference type="eggNOG" id="COG2844">
    <property type="taxonomic scope" value="Bacteria"/>
</dbReference>
<evidence type="ECO:0000256" key="1">
    <source>
        <dbReference type="ARBA" id="ARBA00022679"/>
    </source>
</evidence>
<dbReference type="CDD" id="cd05401">
    <property type="entry name" value="NT_GlnE_GlnD_like"/>
    <property type="match status" value="1"/>
</dbReference>
<evidence type="ECO:0000256" key="2">
    <source>
        <dbReference type="ARBA" id="ARBA00022695"/>
    </source>
</evidence>
<feature type="domain" description="ACT" evidence="7">
    <location>
        <begin position="755"/>
        <end position="826"/>
    </location>
</feature>
<keyword evidence="2 6" id="KW-0548">Nucleotidyltransferase</keyword>
<keyword evidence="4 6" id="KW-0460">Magnesium</keyword>
<dbReference type="GO" id="GO:0006808">
    <property type="term" value="P:regulation of nitrogen utilization"/>
    <property type="evidence" value="ECO:0007669"/>
    <property type="project" value="UniProtKB-UniRule"/>
</dbReference>
<keyword evidence="3 6" id="KW-0378">Hydrolase</keyword>
<dbReference type="Gene3D" id="3.30.70.260">
    <property type="match status" value="1"/>
</dbReference>
<dbReference type="SUPFAM" id="SSF81891">
    <property type="entry name" value="Poly A polymerase C-terminal region-like"/>
    <property type="match status" value="1"/>
</dbReference>
<evidence type="ECO:0000256" key="6">
    <source>
        <dbReference type="HAMAP-Rule" id="MF_00277"/>
    </source>
</evidence>
<dbReference type="PANTHER" id="PTHR47320:SF1">
    <property type="entry name" value="BIFUNCTIONAL URIDYLYLTRANSFERASE_URIDYLYL-REMOVING ENZYME"/>
    <property type="match status" value="1"/>
</dbReference>
<dbReference type="AlphaFoldDB" id="Q01QH1"/>
<comment type="domain">
    <text evidence="6">Has four distinct domains: an N-terminal nucleotidyltransferase (NT) domain responsible for UTase activity, a central HD domain that encodes UR activity, and two C-terminal ACT domains that seem to have a role in glutamine sensing.</text>
</comment>
<comment type="similarity">
    <text evidence="6">Belongs to the GlnD family.</text>
</comment>
<dbReference type="Pfam" id="PF08335">
    <property type="entry name" value="GlnD_UR_UTase"/>
    <property type="match status" value="1"/>
</dbReference>
<dbReference type="HAMAP" id="MF_00277">
    <property type="entry name" value="PII_uridylyl_transf"/>
    <property type="match status" value="1"/>
</dbReference>
<dbReference type="OrthoDB" id="9758038at2"/>
<dbReference type="GO" id="GO:0008081">
    <property type="term" value="F:phosphoric diester hydrolase activity"/>
    <property type="evidence" value="ECO:0007669"/>
    <property type="project" value="UniProtKB-UniRule"/>
</dbReference>
<name>Q01QH1_SOLUE</name>
<protein>
    <recommendedName>
        <fullName evidence="6">Bifunctional uridylyltransferase/uridylyl-removing enzyme</fullName>
        <shortName evidence="6">UTase/UR</shortName>
    </recommendedName>
    <alternativeName>
        <fullName evidence="6">Bifunctional [protein-PII] modification enzyme</fullName>
    </alternativeName>
    <alternativeName>
        <fullName evidence="6">Bifunctional nitrogen sensor protein</fullName>
    </alternativeName>
    <domain>
        <recommendedName>
            <fullName evidence="6">[Protein-PII] uridylyltransferase</fullName>
            <shortName evidence="6">PII uridylyltransferase</shortName>
            <shortName evidence="6">UTase</shortName>
            <ecNumber evidence="6">2.7.7.59</ecNumber>
        </recommendedName>
    </domain>
    <domain>
        <recommendedName>
            <fullName evidence="6">[Protein-PII]-UMP uridylyl-removing enzyme</fullName>
            <shortName evidence="6">UR</shortName>
            <ecNumber evidence="6">3.1.4.-</ecNumber>
        </recommendedName>
    </domain>
</protein>
<dbReference type="CDD" id="cd04899">
    <property type="entry name" value="ACT_ACR-UUR-like_2"/>
    <property type="match status" value="1"/>
</dbReference>
<dbReference type="InterPro" id="IPR002912">
    <property type="entry name" value="ACT_dom"/>
</dbReference>
<dbReference type="InterPro" id="IPR043519">
    <property type="entry name" value="NT_sf"/>
</dbReference>
<dbReference type="EC" id="2.7.7.59" evidence="6"/>
<dbReference type="NCBIfam" id="TIGR01693">
    <property type="entry name" value="UTase_glnD"/>
    <property type="match status" value="1"/>
</dbReference>
<dbReference type="EMBL" id="CP000473">
    <property type="protein sequence ID" value="ABJ88099.1"/>
    <property type="molecule type" value="Genomic_DNA"/>
</dbReference>
<dbReference type="InterPro" id="IPR045865">
    <property type="entry name" value="ACT-like_dom_sf"/>
</dbReference>
<dbReference type="InterPro" id="IPR010043">
    <property type="entry name" value="UTase/UR"/>
</dbReference>
<evidence type="ECO:0000256" key="5">
    <source>
        <dbReference type="ARBA" id="ARBA00023268"/>
    </source>
</evidence>
<dbReference type="InterPro" id="IPR013546">
    <property type="entry name" value="PII_UdlTrfase/GS_AdlTrfase"/>
</dbReference>
<dbReference type="SUPFAM" id="SSF81301">
    <property type="entry name" value="Nucleotidyltransferase"/>
    <property type="match status" value="1"/>
</dbReference>
<keyword evidence="5 6" id="KW-0511">Multifunctional enzyme</keyword>
<evidence type="ECO:0000259" key="7">
    <source>
        <dbReference type="PROSITE" id="PS51671"/>
    </source>
</evidence>
<feature type="region of interest" description="Uridylyltransferase" evidence="6">
    <location>
        <begin position="1"/>
        <end position="304"/>
    </location>
</feature>
<comment type="cofactor">
    <cofactor evidence="6">
        <name>Mg(2+)</name>
        <dbReference type="ChEBI" id="CHEBI:18420"/>
    </cofactor>
</comment>
<dbReference type="PIRSF" id="PIRSF006288">
    <property type="entry name" value="PII_uridyltransf"/>
    <property type="match status" value="1"/>
</dbReference>
<dbReference type="KEGG" id="sus:Acid_7188"/>
<comment type="catalytic activity">
    <reaction evidence="6">
        <text>[protein-PII]-uridylyl-L-tyrosine + H2O = [protein-PII]-L-tyrosine + UMP + H(+)</text>
        <dbReference type="Rhea" id="RHEA:48600"/>
        <dbReference type="Rhea" id="RHEA-COMP:12147"/>
        <dbReference type="Rhea" id="RHEA-COMP:12148"/>
        <dbReference type="ChEBI" id="CHEBI:15377"/>
        <dbReference type="ChEBI" id="CHEBI:15378"/>
        <dbReference type="ChEBI" id="CHEBI:46858"/>
        <dbReference type="ChEBI" id="CHEBI:57865"/>
        <dbReference type="ChEBI" id="CHEBI:90602"/>
    </reaction>
</comment>